<dbReference type="PANTHER" id="PTHR37950:SF1">
    <property type="entry name" value="4-HYDROXYPHENYLACETATE CATABOLISM PROTEIN"/>
    <property type="match status" value="1"/>
</dbReference>
<dbReference type="CDD" id="cd00580">
    <property type="entry name" value="CHMI"/>
    <property type="match status" value="1"/>
</dbReference>
<dbReference type="InterPro" id="IPR014347">
    <property type="entry name" value="Tautomerase/MIF_sf"/>
</dbReference>
<comment type="caution">
    <text evidence="1">The sequence shown here is derived from an EMBL/GenBank/DDBJ whole genome shotgun (WGS) entry which is preliminary data.</text>
</comment>
<organism evidence="1 2">
    <name type="scientific">Saezia sanguinis</name>
    <dbReference type="NCBI Taxonomy" id="1965230"/>
    <lineage>
        <taxon>Bacteria</taxon>
        <taxon>Pseudomonadati</taxon>
        <taxon>Pseudomonadota</taxon>
        <taxon>Betaproteobacteria</taxon>
        <taxon>Burkholderiales</taxon>
        <taxon>Saeziaceae</taxon>
        <taxon>Saezia</taxon>
    </lineage>
</organism>
<dbReference type="OrthoDB" id="9814215at2"/>
<dbReference type="PANTHER" id="PTHR37950">
    <property type="entry name" value="4-HYDROXYPHENYLACETATE CATABOLISM PROTEIN"/>
    <property type="match status" value="1"/>
</dbReference>
<dbReference type="Proteomes" id="UP000286947">
    <property type="component" value="Unassembled WGS sequence"/>
</dbReference>
<dbReference type="RefSeq" id="WP_126978223.1">
    <property type="nucleotide sequence ID" value="NZ_PQSP01000001.1"/>
</dbReference>
<reference evidence="1 2" key="1">
    <citation type="submission" date="2018-01" db="EMBL/GenBank/DDBJ databases">
        <title>Saezia sanguinis gen. nov., sp. nov., in the order Burkholderiales isolated from human blood.</title>
        <authorList>
            <person name="Medina-Pascual M.J."/>
            <person name="Valdezate S."/>
            <person name="Monzon S."/>
            <person name="Cuesta I."/>
            <person name="Carrasco G."/>
            <person name="Villalon P."/>
            <person name="Saez-Nieto J.A."/>
        </authorList>
    </citation>
    <scope>NUCLEOTIDE SEQUENCE [LARGE SCALE GENOMIC DNA]</scope>
    <source>
        <strain evidence="1 2">CNM695-12</strain>
    </source>
</reference>
<sequence>MPQVIVEYSNNLVSHKAFEPAKLVKAINQVLLESKVFQENDIKTLAHGNDVFAVGGPHANDKAEQAFIFCKVYILAGRSAEIKQQLKQATMQVLREQVKPVAGLEIQASADINDMERNLFMKETF</sequence>
<evidence type="ECO:0000313" key="1">
    <source>
        <dbReference type="EMBL" id="RUS68237.1"/>
    </source>
</evidence>
<gene>
    <name evidence="1" type="ORF">CUZ56_00724</name>
</gene>
<dbReference type="AlphaFoldDB" id="A0A433SHK0"/>
<accession>A0A433SHK0</accession>
<evidence type="ECO:0008006" key="3">
    <source>
        <dbReference type="Google" id="ProtNLM"/>
    </source>
</evidence>
<dbReference type="EMBL" id="PQSP01000001">
    <property type="protein sequence ID" value="RUS68237.1"/>
    <property type="molecule type" value="Genomic_DNA"/>
</dbReference>
<dbReference type="GO" id="GO:0008704">
    <property type="term" value="F:5-carboxymethyl-2-hydroxymuconate delta-isomerase activity"/>
    <property type="evidence" value="ECO:0007669"/>
    <property type="project" value="InterPro"/>
</dbReference>
<keyword evidence="2" id="KW-1185">Reference proteome</keyword>
<name>A0A433SHK0_9BURK</name>
<dbReference type="SUPFAM" id="SSF55331">
    <property type="entry name" value="Tautomerase/MIF"/>
    <property type="match status" value="1"/>
</dbReference>
<dbReference type="Pfam" id="PF02962">
    <property type="entry name" value="CHMI"/>
    <property type="match status" value="1"/>
</dbReference>
<dbReference type="InterPro" id="IPR004220">
    <property type="entry name" value="5-COMe_2-OHmuconate_Isoase"/>
</dbReference>
<proteinExistence type="predicted"/>
<protein>
    <recommendedName>
        <fullName evidence="3">5-carboxymethyl-2-hydroxymuconate Delta-isomerase</fullName>
    </recommendedName>
</protein>
<evidence type="ECO:0000313" key="2">
    <source>
        <dbReference type="Proteomes" id="UP000286947"/>
    </source>
</evidence>
<dbReference type="Gene3D" id="3.30.429.10">
    <property type="entry name" value="Macrophage Migration Inhibitory Factor"/>
    <property type="match status" value="1"/>
</dbReference>